<dbReference type="Gene3D" id="1.10.8.500">
    <property type="entry name" value="HAMP domain in histidine kinase"/>
    <property type="match status" value="1"/>
</dbReference>
<protein>
    <submittedName>
        <fullName evidence="6">Serine phosphatase</fullName>
    </submittedName>
</protein>
<dbReference type="SUPFAM" id="SSF81606">
    <property type="entry name" value="PP2C-like"/>
    <property type="match status" value="1"/>
</dbReference>
<evidence type="ECO:0000313" key="6">
    <source>
        <dbReference type="EMBL" id="ABD42916.1"/>
    </source>
</evidence>
<dbReference type="EMBL" id="CP000254">
    <property type="protein sequence ID" value="ABD42916.1"/>
    <property type="molecule type" value="Genomic_DNA"/>
</dbReference>
<keyword evidence="3" id="KW-1133">Transmembrane helix</keyword>
<dbReference type="PANTHER" id="PTHR43156:SF2">
    <property type="entry name" value="STAGE II SPORULATION PROTEIN E"/>
    <property type="match status" value="1"/>
</dbReference>
<dbReference type="InterPro" id="IPR001932">
    <property type="entry name" value="PPM-type_phosphatase-like_dom"/>
</dbReference>
<keyword evidence="1" id="KW-0378">Hydrolase</keyword>
<dbReference type="InterPro" id="IPR036457">
    <property type="entry name" value="PPM-type-like_dom_sf"/>
</dbReference>
<gene>
    <name evidence="6" type="ordered locus">Mhun_3234</name>
</gene>
<evidence type="ECO:0000256" key="1">
    <source>
        <dbReference type="ARBA" id="ARBA00022801"/>
    </source>
</evidence>
<dbReference type="Proteomes" id="UP000001941">
    <property type="component" value="Chromosome"/>
</dbReference>
<dbReference type="SUPFAM" id="SSF158472">
    <property type="entry name" value="HAMP domain-like"/>
    <property type="match status" value="1"/>
</dbReference>
<dbReference type="eggNOG" id="arCOG06893">
    <property type="taxonomic scope" value="Archaea"/>
</dbReference>
<dbReference type="Pfam" id="PF00672">
    <property type="entry name" value="HAMP"/>
    <property type="match status" value="1"/>
</dbReference>
<dbReference type="OrthoDB" id="342253at2157"/>
<dbReference type="Pfam" id="PF07228">
    <property type="entry name" value="SpoIIE"/>
    <property type="match status" value="1"/>
</dbReference>
<dbReference type="GO" id="GO:0016791">
    <property type="term" value="F:phosphatase activity"/>
    <property type="evidence" value="ECO:0007669"/>
    <property type="project" value="TreeGrafter"/>
</dbReference>
<dbReference type="SMART" id="SM00304">
    <property type="entry name" value="HAMP"/>
    <property type="match status" value="1"/>
</dbReference>
<dbReference type="Gene3D" id="3.60.40.10">
    <property type="entry name" value="PPM-type phosphatase domain"/>
    <property type="match status" value="1"/>
</dbReference>
<keyword evidence="3" id="KW-0812">Transmembrane</keyword>
<dbReference type="PROSITE" id="PS50885">
    <property type="entry name" value="HAMP"/>
    <property type="match status" value="1"/>
</dbReference>
<name>Q2FSV6_METHJ</name>
<dbReference type="InterPro" id="IPR003660">
    <property type="entry name" value="HAMP_dom"/>
</dbReference>
<dbReference type="InParanoid" id="Q2FSV6"/>
<dbReference type="KEGG" id="mhu:Mhun_3234"/>
<dbReference type="CDD" id="cd06225">
    <property type="entry name" value="HAMP"/>
    <property type="match status" value="1"/>
</dbReference>
<accession>Q2FSV6</accession>
<reference evidence="7" key="1">
    <citation type="journal article" date="2016" name="Stand. Genomic Sci.">
        <title>Complete genome sequence of Methanospirillum hungatei type strain JF1.</title>
        <authorList>
            <person name="Gunsalus R.P."/>
            <person name="Cook L.E."/>
            <person name="Crable B."/>
            <person name="Rohlin L."/>
            <person name="McDonald E."/>
            <person name="Mouttaki H."/>
            <person name="Sieber J.R."/>
            <person name="Poweleit N."/>
            <person name="Zhou H."/>
            <person name="Lapidus A.L."/>
            <person name="Daligault H.E."/>
            <person name="Land M."/>
            <person name="Gilna P."/>
            <person name="Ivanova N."/>
            <person name="Kyrpides N."/>
            <person name="Culley D.E."/>
            <person name="McInerney M.J."/>
        </authorList>
    </citation>
    <scope>NUCLEOTIDE SEQUENCE [LARGE SCALE GENOMIC DNA]</scope>
    <source>
        <strain evidence="7">ATCC 27890 / DSM 864 / NBRC 100397 / JF-1</strain>
    </source>
</reference>
<organism evidence="6 7">
    <name type="scientific">Methanospirillum hungatei JF-1 (strain ATCC 27890 / DSM 864 / NBRC 100397 / JF-1)</name>
    <dbReference type="NCBI Taxonomy" id="323259"/>
    <lineage>
        <taxon>Archaea</taxon>
        <taxon>Methanobacteriati</taxon>
        <taxon>Methanobacteriota</taxon>
        <taxon>Stenosarchaea group</taxon>
        <taxon>Methanomicrobia</taxon>
        <taxon>Methanomicrobiales</taxon>
        <taxon>Methanospirillaceae</taxon>
        <taxon>Methanospirillum</taxon>
    </lineage>
</organism>
<dbReference type="SMART" id="SM00331">
    <property type="entry name" value="PP2C_SIG"/>
    <property type="match status" value="1"/>
</dbReference>
<feature type="transmembrane region" description="Helical" evidence="3">
    <location>
        <begin position="313"/>
        <end position="334"/>
    </location>
</feature>
<evidence type="ECO:0000313" key="7">
    <source>
        <dbReference type="Proteomes" id="UP000001941"/>
    </source>
</evidence>
<keyword evidence="3" id="KW-0472">Membrane</keyword>
<dbReference type="STRING" id="323259.Mhun_3234"/>
<feature type="domain" description="HAMP" evidence="4">
    <location>
        <begin position="336"/>
        <end position="388"/>
    </location>
</feature>
<keyword evidence="2" id="KW-0175">Coiled coil</keyword>
<dbReference type="GO" id="GO:0007165">
    <property type="term" value="P:signal transduction"/>
    <property type="evidence" value="ECO:0007669"/>
    <property type="project" value="InterPro"/>
</dbReference>
<dbReference type="EnsemblBacteria" id="ABD42916">
    <property type="protein sequence ID" value="ABD42916"/>
    <property type="gene ID" value="Mhun_3234"/>
</dbReference>
<feature type="transmembrane region" description="Helical" evidence="3">
    <location>
        <begin position="9"/>
        <end position="30"/>
    </location>
</feature>
<dbReference type="PROSITE" id="PS51746">
    <property type="entry name" value="PPM_2"/>
    <property type="match status" value="1"/>
</dbReference>
<evidence type="ECO:0000259" key="4">
    <source>
        <dbReference type="PROSITE" id="PS50885"/>
    </source>
</evidence>
<evidence type="ECO:0000259" key="5">
    <source>
        <dbReference type="PROSITE" id="PS51746"/>
    </source>
</evidence>
<proteinExistence type="predicted"/>
<sequence>MIVSIRQYLIFYIILIIALVLAGVLPISYIRATEDVIREHAIIEAYTEHTLIESVQLVNKGLDLIDSSLNPVMEEMLSTYLEEYTRSGQDPGAMDLFSLKERFSQQTNATVDLYVFNEDGIILYTTEPAVKGVDFKNYPEFYSALKQHMKGSTPAMDRVVRSVQNQSDLKVLGDLRKFAYIPTPDHRYVLEIGLLSDAFADIRSEFSYQYMVGRIWDENPDIDVLEIYDIWGNRVAVWSSDQNISEEVIPLPSDDITQALRSRSGTSFGSPVQGDRTTILFIDLKNPQALSDDSIVAVIRYGDRLKEQLEMLLFQYILFGIVGIGSGIILALLVSKRISAPIREIVTDVHQIADGDLDHTIRSMHTLEFTELETSMNLMIQKIKEYSEEIERKRSEMLVASKIQQSIIPASFPVPEGFDIAAITIPALEVGGDFYDIFSRHDTSVTLVLADVAGKGVPAALFMALSRTIIRILTRWPGSPAGIIRSSNSIFIEDSGSVSFVTLFFGVLDAQSCILRYVNAGHNPPVLYRAERNLSTLEPTGPVIGLLDDPDYSEGSVTLSPGDVLVIYSDGVTEAMDPDGKLFTEERLYEVIQQHHLSSAEGLMQAIVLAVRTFAGTAPQSDDLTLIVVKR</sequence>
<keyword evidence="7" id="KW-1185">Reference proteome</keyword>
<dbReference type="HOGENOM" id="CLU_426278_0_0_2"/>
<dbReference type="PANTHER" id="PTHR43156">
    <property type="entry name" value="STAGE II SPORULATION PROTEIN E-RELATED"/>
    <property type="match status" value="1"/>
</dbReference>
<evidence type="ECO:0000256" key="3">
    <source>
        <dbReference type="SAM" id="Phobius"/>
    </source>
</evidence>
<dbReference type="InterPro" id="IPR052016">
    <property type="entry name" value="Bact_Sigma-Reg"/>
</dbReference>
<dbReference type="AlphaFoldDB" id="Q2FSV6"/>
<evidence type="ECO:0000256" key="2">
    <source>
        <dbReference type="SAM" id="Coils"/>
    </source>
</evidence>
<dbReference type="RefSeq" id="WP_011450161.1">
    <property type="nucleotide sequence ID" value="NC_007796.1"/>
</dbReference>
<dbReference type="GeneID" id="25393615"/>
<feature type="domain" description="PPM-type phosphatase" evidence="5">
    <location>
        <begin position="419"/>
        <end position="631"/>
    </location>
</feature>
<feature type="coiled-coil region" evidence="2">
    <location>
        <begin position="369"/>
        <end position="396"/>
    </location>
</feature>
<dbReference type="GO" id="GO:0016020">
    <property type="term" value="C:membrane"/>
    <property type="evidence" value="ECO:0007669"/>
    <property type="project" value="InterPro"/>
</dbReference>